<dbReference type="InterPro" id="IPR038416">
    <property type="entry name" value="Ribosom_S30AE_C_sf"/>
</dbReference>
<comment type="function">
    <text evidence="2">Required for dimerization of active 70S ribosomes into 100S ribosomes in stationary phase; 100S ribosomes are translationally inactive and sometimes present during exponential growth.</text>
</comment>
<keyword evidence="2" id="KW-0963">Cytoplasm</keyword>
<dbReference type="SUPFAM" id="SSF69754">
    <property type="entry name" value="Ribosome binding protein Y (YfiA homologue)"/>
    <property type="match status" value="1"/>
</dbReference>
<dbReference type="InterPro" id="IPR036567">
    <property type="entry name" value="RHF-like"/>
</dbReference>
<evidence type="ECO:0000256" key="2">
    <source>
        <dbReference type="HAMAP-Rule" id="MF_00839"/>
    </source>
</evidence>
<reference evidence="4 5" key="1">
    <citation type="submission" date="2020-08" db="EMBL/GenBank/DDBJ databases">
        <title>Bridging the membrane lipid divide: bacteria of the FCB group superphylum have the potential to synthesize archaeal ether lipids.</title>
        <authorList>
            <person name="Villanueva L."/>
            <person name="Von Meijenfeldt F.A.B."/>
            <person name="Westbye A.B."/>
            <person name="Yadav S."/>
            <person name="Hopmans E.C."/>
            <person name="Dutilh B.E."/>
            <person name="Sinninghe Damste J.S."/>
        </authorList>
    </citation>
    <scope>NUCLEOTIDE SEQUENCE [LARGE SCALE GENOMIC DNA]</scope>
    <source>
        <strain evidence="4">NIOZ-UU36</strain>
    </source>
</reference>
<dbReference type="PANTHER" id="PTHR33231">
    <property type="entry name" value="30S RIBOSOMAL PROTEIN"/>
    <property type="match status" value="1"/>
</dbReference>
<dbReference type="InterPro" id="IPR003489">
    <property type="entry name" value="RHF/RaiA"/>
</dbReference>
<dbReference type="PANTHER" id="PTHR33231:SF1">
    <property type="entry name" value="30S RIBOSOMAL PROTEIN"/>
    <property type="match status" value="1"/>
</dbReference>
<dbReference type="InterPro" id="IPR050574">
    <property type="entry name" value="HPF/YfiA_ribosome-assoc"/>
</dbReference>
<dbReference type="AlphaFoldDB" id="A0A8J6NSL5"/>
<gene>
    <name evidence="4" type="primary">raiA</name>
    <name evidence="2" type="synonym">hpf</name>
    <name evidence="4" type="ORF">H8E29_17345</name>
</gene>
<comment type="similarity">
    <text evidence="2">Belongs to the HPF/YfiA ribosome-associated protein family. Long HPF subfamily.</text>
</comment>
<dbReference type="GO" id="GO:0043024">
    <property type="term" value="F:ribosomal small subunit binding"/>
    <property type="evidence" value="ECO:0007669"/>
    <property type="project" value="TreeGrafter"/>
</dbReference>
<keyword evidence="1 2" id="KW-0810">Translation regulation</keyword>
<dbReference type="NCBIfam" id="TIGR00741">
    <property type="entry name" value="yfiA"/>
    <property type="match status" value="1"/>
</dbReference>
<evidence type="ECO:0000313" key="4">
    <source>
        <dbReference type="EMBL" id="MBC8337024.1"/>
    </source>
</evidence>
<protein>
    <recommendedName>
        <fullName evidence="2">Ribosome hibernation promoting factor</fullName>
        <shortName evidence="2">HPF</shortName>
    </recommendedName>
</protein>
<accession>A0A8J6NSL5</accession>
<dbReference type="GO" id="GO:0022627">
    <property type="term" value="C:cytosolic small ribosomal subunit"/>
    <property type="evidence" value="ECO:0007669"/>
    <property type="project" value="TreeGrafter"/>
</dbReference>
<dbReference type="Pfam" id="PF16321">
    <property type="entry name" value="Ribosom_S30AE_C"/>
    <property type="match status" value="1"/>
</dbReference>
<dbReference type="EMBL" id="JACNJN010000222">
    <property type="protein sequence ID" value="MBC8337024.1"/>
    <property type="molecule type" value="Genomic_DNA"/>
</dbReference>
<dbReference type="GO" id="GO:0045900">
    <property type="term" value="P:negative regulation of translational elongation"/>
    <property type="evidence" value="ECO:0007669"/>
    <property type="project" value="TreeGrafter"/>
</dbReference>
<dbReference type="Proteomes" id="UP000614469">
    <property type="component" value="Unassembled WGS sequence"/>
</dbReference>
<comment type="caution">
    <text evidence="4">The sequence shown here is derived from an EMBL/GenBank/DDBJ whole genome shotgun (WGS) entry which is preliminary data.</text>
</comment>
<dbReference type="CDD" id="cd00552">
    <property type="entry name" value="RaiA"/>
    <property type="match status" value="1"/>
</dbReference>
<dbReference type="Pfam" id="PF02482">
    <property type="entry name" value="Ribosomal_S30AE"/>
    <property type="match status" value="1"/>
</dbReference>
<name>A0A8J6NSL5_9CHLR</name>
<comment type="subunit">
    <text evidence="2">Interacts with 100S ribosomes.</text>
</comment>
<dbReference type="HAMAP" id="MF_00839">
    <property type="entry name" value="HPF"/>
    <property type="match status" value="1"/>
</dbReference>
<dbReference type="InterPro" id="IPR032528">
    <property type="entry name" value="Ribosom_S30AE_C"/>
</dbReference>
<dbReference type="Gene3D" id="3.30.160.100">
    <property type="entry name" value="Ribosome hibernation promotion factor-like"/>
    <property type="match status" value="1"/>
</dbReference>
<evidence type="ECO:0000313" key="5">
    <source>
        <dbReference type="Proteomes" id="UP000614469"/>
    </source>
</evidence>
<organism evidence="4 5">
    <name type="scientific">Candidatus Desulfolinea nitratireducens</name>
    <dbReference type="NCBI Taxonomy" id="2841698"/>
    <lineage>
        <taxon>Bacteria</taxon>
        <taxon>Bacillati</taxon>
        <taxon>Chloroflexota</taxon>
        <taxon>Anaerolineae</taxon>
        <taxon>Anaerolineales</taxon>
        <taxon>Anaerolineales incertae sedis</taxon>
        <taxon>Candidatus Desulfolinea</taxon>
    </lineage>
</organism>
<proteinExistence type="inferred from homology"/>
<evidence type="ECO:0000256" key="1">
    <source>
        <dbReference type="ARBA" id="ARBA00022845"/>
    </source>
</evidence>
<feature type="domain" description="Sigma 54 modulation/S30EA ribosomal protein C-terminal" evidence="3">
    <location>
        <begin position="126"/>
        <end position="181"/>
    </location>
</feature>
<sequence length="187" mass="21763">MTNETKIIGKNMEVTDKVHDYVYSKAEKLDRYLKAIEEIRVELSNDKSARSAMDRQIAQITVLGRRLLLRTEERSDDILGAFDSAFDKMQRQIERYKGKQKRGRGDGRSAAEVAPDVVDEDEEVDEMRIARRKRFTVYPMVEEEALEQMKLLGHDNFFIFYNGETNAMNVLYRRRDGSYGLIDPKIA</sequence>
<dbReference type="Gene3D" id="3.30.505.50">
    <property type="entry name" value="Sigma 54 modulation/S30EA ribosomal protein, C-terminal domain"/>
    <property type="match status" value="1"/>
</dbReference>
<evidence type="ECO:0000259" key="3">
    <source>
        <dbReference type="Pfam" id="PF16321"/>
    </source>
</evidence>
<dbReference type="InterPro" id="IPR034694">
    <property type="entry name" value="HPF_long/plastid"/>
</dbReference>
<comment type="subcellular location">
    <subcellularLocation>
        <location evidence="2">Cytoplasm</location>
    </subcellularLocation>
</comment>